<keyword evidence="2" id="KW-0812">Transmembrane</keyword>
<keyword evidence="2" id="KW-1133">Transmembrane helix</keyword>
<dbReference type="PANTHER" id="PTHR37305">
    <property type="entry name" value="INTEGRAL MEMBRANE PROTEIN-RELATED"/>
    <property type="match status" value="1"/>
</dbReference>
<organism evidence="3 4">
    <name type="scientific">Leucobacter viscericola</name>
    <dbReference type="NCBI Taxonomy" id="2714935"/>
    <lineage>
        <taxon>Bacteria</taxon>
        <taxon>Bacillati</taxon>
        <taxon>Actinomycetota</taxon>
        <taxon>Actinomycetes</taxon>
        <taxon>Micrococcales</taxon>
        <taxon>Microbacteriaceae</taxon>
        <taxon>Leucobacter</taxon>
    </lineage>
</organism>
<feature type="transmembrane region" description="Helical" evidence="2">
    <location>
        <begin position="267"/>
        <end position="290"/>
    </location>
</feature>
<dbReference type="AlphaFoldDB" id="A0A6G7XC28"/>
<feature type="transmembrane region" description="Helical" evidence="2">
    <location>
        <begin position="52"/>
        <end position="73"/>
    </location>
</feature>
<feature type="compositionally biased region" description="Polar residues" evidence="1">
    <location>
        <begin position="1"/>
        <end position="21"/>
    </location>
</feature>
<evidence type="ECO:0000256" key="2">
    <source>
        <dbReference type="SAM" id="Phobius"/>
    </source>
</evidence>
<evidence type="ECO:0000313" key="4">
    <source>
        <dbReference type="Proteomes" id="UP000502677"/>
    </source>
</evidence>
<gene>
    <name evidence="3" type="ORF">G7068_02305</name>
</gene>
<protein>
    <submittedName>
        <fullName evidence="3">ABC transporter permease subunit</fullName>
    </submittedName>
</protein>
<reference evidence="3 4" key="1">
    <citation type="submission" date="2020-03" db="EMBL/GenBank/DDBJ databases">
        <title>Leucobacter sp. nov., isolated from beetles.</title>
        <authorList>
            <person name="Hyun D.-W."/>
            <person name="Bae J.-W."/>
        </authorList>
    </citation>
    <scope>NUCLEOTIDE SEQUENCE [LARGE SCALE GENOMIC DNA]</scope>
    <source>
        <strain evidence="3 4">HDW9C</strain>
    </source>
</reference>
<dbReference type="PANTHER" id="PTHR37305:SF1">
    <property type="entry name" value="MEMBRANE PROTEIN"/>
    <property type="match status" value="1"/>
</dbReference>
<dbReference type="KEGG" id="lvi:G7068_02305"/>
<feature type="region of interest" description="Disordered" evidence="1">
    <location>
        <begin position="1"/>
        <end position="35"/>
    </location>
</feature>
<feature type="transmembrane region" description="Helical" evidence="2">
    <location>
        <begin position="93"/>
        <end position="117"/>
    </location>
</feature>
<keyword evidence="2" id="KW-0472">Membrane</keyword>
<dbReference type="RefSeq" id="WP_166288288.1">
    <property type="nucleotide sequence ID" value="NZ_CP049863.1"/>
</dbReference>
<sequence>MTSTIVIDASSAPTTGQTSRAANPHRSNEPRPKLTFGGVVRSERLKLTSLRGVRLTILISILAGLGLSTLIAAQWTGNTDVSSASGDAALQNYLLMVSTAAASFLALVFGVLGVFAVSSEYSSGMILSTLTAVPKRMRVAAAKSIVLGIIATVTALIVVAAGLLVAVAFAPDALGQLGSSVVISGALGTVAYLVLFALFAMGVAGLLRSAAGAIAVVTGVAFVLPVAFQMMSMTGWEWVVNAMNYLPVMLGNTLSQGVVEATSGPGYWGALVSMVIMAAVTLVPAAAIFARRDAR</sequence>
<feature type="transmembrane region" description="Helical" evidence="2">
    <location>
        <begin position="181"/>
        <end position="203"/>
    </location>
</feature>
<dbReference type="Pfam" id="PF12730">
    <property type="entry name" value="ABC2_membrane_4"/>
    <property type="match status" value="1"/>
</dbReference>
<evidence type="ECO:0000256" key="1">
    <source>
        <dbReference type="SAM" id="MobiDB-lite"/>
    </source>
</evidence>
<keyword evidence="4" id="KW-1185">Reference proteome</keyword>
<accession>A0A6G7XC28</accession>
<dbReference type="EMBL" id="CP049863">
    <property type="protein sequence ID" value="QIK62160.1"/>
    <property type="molecule type" value="Genomic_DNA"/>
</dbReference>
<proteinExistence type="predicted"/>
<dbReference type="Proteomes" id="UP000502677">
    <property type="component" value="Chromosome"/>
</dbReference>
<feature type="transmembrane region" description="Helical" evidence="2">
    <location>
        <begin position="145"/>
        <end position="169"/>
    </location>
</feature>
<evidence type="ECO:0000313" key="3">
    <source>
        <dbReference type="EMBL" id="QIK62160.1"/>
    </source>
</evidence>
<feature type="transmembrane region" description="Helical" evidence="2">
    <location>
        <begin position="210"/>
        <end position="228"/>
    </location>
</feature>
<name>A0A6G7XC28_9MICO</name>